<accession>A0A8E4ZC60</accession>
<name>A0A8E4ZC60_9CAUD</name>
<dbReference type="Proteomes" id="UP000693794">
    <property type="component" value="Segment"/>
</dbReference>
<reference evidence="1" key="1">
    <citation type="submission" date="2020-07" db="EMBL/GenBank/DDBJ databases">
        <title>Highly diverse flavobacterial phages as mortality factor during North Sea spring blooms.</title>
        <authorList>
            <person name="Bartlau N."/>
            <person name="Wichels A."/>
            <person name="Krohne G."/>
            <person name="Adriaenssens E.M."/>
            <person name="Heins A."/>
            <person name="Fuchs B.M."/>
            <person name="Amann R."/>
            <person name="Moraru C."/>
        </authorList>
    </citation>
    <scope>NUCLEOTIDE SEQUENCE</scope>
</reference>
<keyword evidence="2" id="KW-1185">Reference proteome</keyword>
<proteinExistence type="predicted"/>
<evidence type="ECO:0000313" key="2">
    <source>
        <dbReference type="Proteomes" id="UP000693794"/>
    </source>
</evidence>
<dbReference type="EMBL" id="MT732458">
    <property type="protein sequence ID" value="QQV90553.1"/>
    <property type="molecule type" value="Genomic_DNA"/>
</dbReference>
<organism evidence="1 2">
    <name type="scientific">Polaribacter phage Danklef_1</name>
    <dbReference type="NCBI Taxonomy" id="2745646"/>
    <lineage>
        <taxon>Viruses</taxon>
        <taxon>Duplodnaviria</taxon>
        <taxon>Heunggongvirae</taxon>
        <taxon>Uroviricota</taxon>
        <taxon>Caudoviricetes</taxon>
        <taxon>Forsetiviridae</taxon>
        <taxon>Freyavirus</taxon>
        <taxon>Freyavirus danklef</taxon>
    </lineage>
</organism>
<gene>
    <name evidence="1" type="ORF">Danklef1_69</name>
</gene>
<protein>
    <submittedName>
        <fullName evidence="1">Uncharacterized protein</fullName>
    </submittedName>
</protein>
<evidence type="ECO:0000313" key="1">
    <source>
        <dbReference type="EMBL" id="QQV90553.1"/>
    </source>
</evidence>
<sequence>MILIGIDPGVKTGFAVIYNGEKKAITLTIHNALQQVKTLLNQHGEIHVRVEDARKRKWFGPNSAAKKQGAGSIKRDCKIWYDFLKELSKENHTNLTFEMIHPIKGGTKIDKELFKKMSGIKTVTSEHARDAFLLIMNYKK</sequence>